<protein>
    <submittedName>
        <fullName evidence="1">Uncharacterized protein</fullName>
    </submittedName>
</protein>
<name>A0A8T0HXZ7_CERPU</name>
<proteinExistence type="predicted"/>
<reference evidence="1" key="1">
    <citation type="submission" date="2020-06" db="EMBL/GenBank/DDBJ databases">
        <title>WGS assembly of Ceratodon purpureus strain R40.</title>
        <authorList>
            <person name="Carey S.B."/>
            <person name="Jenkins J."/>
            <person name="Shu S."/>
            <person name="Lovell J.T."/>
            <person name="Sreedasyam A."/>
            <person name="Maumus F."/>
            <person name="Tiley G.P."/>
            <person name="Fernandez-Pozo N."/>
            <person name="Barry K."/>
            <person name="Chen C."/>
            <person name="Wang M."/>
            <person name="Lipzen A."/>
            <person name="Daum C."/>
            <person name="Saski C.A."/>
            <person name="Payton A.C."/>
            <person name="Mcbreen J.C."/>
            <person name="Conrad R.E."/>
            <person name="Kollar L.M."/>
            <person name="Olsson S."/>
            <person name="Huttunen S."/>
            <person name="Landis J.B."/>
            <person name="Wickett N.J."/>
            <person name="Johnson M.G."/>
            <person name="Rensing S.A."/>
            <person name="Grimwood J."/>
            <person name="Schmutz J."/>
            <person name="Mcdaniel S.F."/>
        </authorList>
    </citation>
    <scope>NUCLEOTIDE SEQUENCE</scope>
    <source>
        <strain evidence="1">R40</strain>
    </source>
</reference>
<dbReference type="EMBL" id="CM026425">
    <property type="protein sequence ID" value="KAG0576022.1"/>
    <property type="molecule type" value="Genomic_DNA"/>
</dbReference>
<evidence type="ECO:0000313" key="2">
    <source>
        <dbReference type="Proteomes" id="UP000822688"/>
    </source>
</evidence>
<accession>A0A8T0HXZ7</accession>
<dbReference type="Proteomes" id="UP000822688">
    <property type="component" value="Chromosome 5"/>
</dbReference>
<keyword evidence="2" id="KW-1185">Reference proteome</keyword>
<evidence type="ECO:0000313" key="1">
    <source>
        <dbReference type="EMBL" id="KAG0576022.1"/>
    </source>
</evidence>
<sequence length="73" mass="8079">MRIQWRREGVGDGGGDLSLGFRFNSRGELVVHVESIRCQNFLLLAKFLPAFPPIVRSASASRQQSSRTIDSCG</sequence>
<comment type="caution">
    <text evidence="1">The sequence shown here is derived from an EMBL/GenBank/DDBJ whole genome shotgun (WGS) entry which is preliminary data.</text>
</comment>
<organism evidence="1 2">
    <name type="scientific">Ceratodon purpureus</name>
    <name type="common">Fire moss</name>
    <name type="synonym">Dicranum purpureum</name>
    <dbReference type="NCBI Taxonomy" id="3225"/>
    <lineage>
        <taxon>Eukaryota</taxon>
        <taxon>Viridiplantae</taxon>
        <taxon>Streptophyta</taxon>
        <taxon>Embryophyta</taxon>
        <taxon>Bryophyta</taxon>
        <taxon>Bryophytina</taxon>
        <taxon>Bryopsida</taxon>
        <taxon>Dicranidae</taxon>
        <taxon>Pseudoditrichales</taxon>
        <taxon>Ditrichaceae</taxon>
        <taxon>Ceratodon</taxon>
    </lineage>
</organism>
<feature type="non-terminal residue" evidence="1">
    <location>
        <position position="73"/>
    </location>
</feature>
<gene>
    <name evidence="1" type="ORF">KC19_5G049000</name>
</gene>
<dbReference type="AlphaFoldDB" id="A0A8T0HXZ7"/>